<dbReference type="OrthoDB" id="1731748at2759"/>
<protein>
    <submittedName>
        <fullName evidence="1">Uncharacterized protein</fullName>
    </submittedName>
</protein>
<organism evidence="1 2">
    <name type="scientific">Coptis chinensis</name>
    <dbReference type="NCBI Taxonomy" id="261450"/>
    <lineage>
        <taxon>Eukaryota</taxon>
        <taxon>Viridiplantae</taxon>
        <taxon>Streptophyta</taxon>
        <taxon>Embryophyta</taxon>
        <taxon>Tracheophyta</taxon>
        <taxon>Spermatophyta</taxon>
        <taxon>Magnoliopsida</taxon>
        <taxon>Ranunculales</taxon>
        <taxon>Ranunculaceae</taxon>
        <taxon>Coptidoideae</taxon>
        <taxon>Coptis</taxon>
    </lineage>
</organism>
<gene>
    <name evidence="1" type="ORF">IFM89_029343</name>
</gene>
<accession>A0A835MCI1</accession>
<name>A0A835MCI1_9MAGN</name>
<dbReference type="Proteomes" id="UP000631114">
    <property type="component" value="Unassembled WGS sequence"/>
</dbReference>
<reference evidence="1 2" key="1">
    <citation type="submission" date="2020-10" db="EMBL/GenBank/DDBJ databases">
        <title>The Coptis chinensis genome and diversification of protoberbering-type alkaloids.</title>
        <authorList>
            <person name="Wang B."/>
            <person name="Shu S."/>
            <person name="Song C."/>
            <person name="Liu Y."/>
        </authorList>
    </citation>
    <scope>NUCLEOTIDE SEQUENCE [LARGE SCALE GENOMIC DNA]</scope>
    <source>
        <strain evidence="1">HL-2020</strain>
        <tissue evidence="1">Leaf</tissue>
    </source>
</reference>
<sequence length="95" mass="10588">MVRGPTTPTVSTLVSFLMPAMTTGHRVLVLAKVLRLSEKSSKNRSSVFKFTVANWRCRDGTESFVSGDMIRLSDDIVIPLEGDLSLNRFINEVFP</sequence>
<dbReference type="AlphaFoldDB" id="A0A835MCI1"/>
<evidence type="ECO:0000313" key="1">
    <source>
        <dbReference type="EMBL" id="KAF9622059.1"/>
    </source>
</evidence>
<proteinExistence type="predicted"/>
<comment type="caution">
    <text evidence="1">The sequence shown here is derived from an EMBL/GenBank/DDBJ whole genome shotgun (WGS) entry which is preliminary data.</text>
</comment>
<keyword evidence="2" id="KW-1185">Reference proteome</keyword>
<evidence type="ECO:0000313" key="2">
    <source>
        <dbReference type="Proteomes" id="UP000631114"/>
    </source>
</evidence>
<dbReference type="EMBL" id="JADFTS010000002">
    <property type="protein sequence ID" value="KAF9622059.1"/>
    <property type="molecule type" value="Genomic_DNA"/>
</dbReference>